<dbReference type="Proteomes" id="UP000606974">
    <property type="component" value="Unassembled WGS sequence"/>
</dbReference>
<gene>
    <name evidence="5" type="ORF">GJ744_006675</name>
</gene>
<sequence length="542" mass="59384">MDPLSIIAITISIGQAVDRITTLTAKAKRYRDAPEDISTLIAEIADLKLVLDKLQSTTANFPVQDLPTLKRLLDSCGANVLQIETLIREAFVKPGSPEDTSKPKVHRFAWVQKKHEIERLREQLRDSRALLGLQLIGINANASPADIIAPYGITALSLAINYGRMEVCKLLIETGGHQYAPNSQGRVADARTFWRFNVDECALHPSRLIMDRISSLGSADRHLEAVSHSILGPLQEDMPFSRLHKLVLGITTESLENVLRESRAYINDADLLGRAALHWAACQGDSSLVKKLLCCGADPDIRDRDGKTPLHMAAGLGHSEAAASLIAAGANVEVQDLFGATPMHHAAMQGQTAIIDMLLDVGADVNSLNAFSENPLMMAALANEAQSADLLCRQGANIEHRCDWRFTPLLKALKVSAYDVLQILIRREARTDVITSSGKTLIHLAAAYADAETLQLLASTNISTVDVEARDEKRCTALDYLKMRSDTDVVLQDFRKLMWCAAREGASEEDSLSDLTNDEELESEEFFDAVTFLTEGPGQENP</sequence>
<evidence type="ECO:0000259" key="4">
    <source>
        <dbReference type="Pfam" id="PF17111"/>
    </source>
</evidence>
<accession>A0A8H7ANV9</accession>
<reference evidence="5" key="1">
    <citation type="submission" date="2020-02" db="EMBL/GenBank/DDBJ databases">
        <authorList>
            <person name="Palmer J.M."/>
        </authorList>
    </citation>
    <scope>NUCLEOTIDE SEQUENCE</scope>
    <source>
        <strain evidence="5">EPUS1.4</strain>
        <tissue evidence="5">Thallus</tissue>
    </source>
</reference>
<evidence type="ECO:0000256" key="1">
    <source>
        <dbReference type="ARBA" id="ARBA00022737"/>
    </source>
</evidence>
<dbReference type="InterPro" id="IPR036770">
    <property type="entry name" value="Ankyrin_rpt-contain_sf"/>
</dbReference>
<feature type="domain" description="Azaphilone pigments biosynthesis cluster protein L N-terminal" evidence="4">
    <location>
        <begin position="1"/>
        <end position="139"/>
    </location>
</feature>
<dbReference type="AlphaFoldDB" id="A0A8H7ANV9"/>
<evidence type="ECO:0000256" key="3">
    <source>
        <dbReference type="PROSITE-ProRule" id="PRU00023"/>
    </source>
</evidence>
<proteinExistence type="predicted"/>
<feature type="repeat" description="ANK" evidence="3">
    <location>
        <begin position="272"/>
        <end position="304"/>
    </location>
</feature>
<dbReference type="OrthoDB" id="341259at2759"/>
<dbReference type="Pfam" id="PF17111">
    <property type="entry name" value="PigL_N"/>
    <property type="match status" value="1"/>
</dbReference>
<keyword evidence="6" id="KW-1185">Reference proteome</keyword>
<evidence type="ECO:0000313" key="6">
    <source>
        <dbReference type="Proteomes" id="UP000606974"/>
    </source>
</evidence>
<protein>
    <recommendedName>
        <fullName evidence="4">Azaphilone pigments biosynthesis cluster protein L N-terminal domain-containing protein</fullName>
    </recommendedName>
</protein>
<keyword evidence="2 3" id="KW-0040">ANK repeat</keyword>
<feature type="repeat" description="ANK" evidence="3">
    <location>
        <begin position="338"/>
        <end position="370"/>
    </location>
</feature>
<dbReference type="PANTHER" id="PTHR24198:SF165">
    <property type="entry name" value="ANKYRIN REPEAT-CONTAINING PROTEIN-RELATED"/>
    <property type="match status" value="1"/>
</dbReference>
<name>A0A8H7ANV9_9EURO</name>
<dbReference type="PROSITE" id="PS50088">
    <property type="entry name" value="ANK_REPEAT"/>
    <property type="match status" value="4"/>
</dbReference>
<feature type="repeat" description="ANK" evidence="3">
    <location>
        <begin position="151"/>
        <end position="183"/>
    </location>
</feature>
<organism evidence="5 6">
    <name type="scientific">Endocarpon pusillum</name>
    <dbReference type="NCBI Taxonomy" id="364733"/>
    <lineage>
        <taxon>Eukaryota</taxon>
        <taxon>Fungi</taxon>
        <taxon>Dikarya</taxon>
        <taxon>Ascomycota</taxon>
        <taxon>Pezizomycotina</taxon>
        <taxon>Eurotiomycetes</taxon>
        <taxon>Chaetothyriomycetidae</taxon>
        <taxon>Verrucariales</taxon>
        <taxon>Verrucariaceae</taxon>
        <taxon>Endocarpon</taxon>
    </lineage>
</organism>
<dbReference type="Pfam" id="PF12796">
    <property type="entry name" value="Ank_2"/>
    <property type="match status" value="1"/>
</dbReference>
<dbReference type="SUPFAM" id="SSF48403">
    <property type="entry name" value="Ankyrin repeat"/>
    <property type="match status" value="2"/>
</dbReference>
<feature type="repeat" description="ANK" evidence="3">
    <location>
        <begin position="305"/>
        <end position="337"/>
    </location>
</feature>
<dbReference type="InterPro" id="IPR031348">
    <property type="entry name" value="PigL_N"/>
</dbReference>
<evidence type="ECO:0000313" key="5">
    <source>
        <dbReference type="EMBL" id="KAF7510396.1"/>
    </source>
</evidence>
<dbReference type="EMBL" id="JAACFV010000030">
    <property type="protein sequence ID" value="KAF7510396.1"/>
    <property type="molecule type" value="Genomic_DNA"/>
</dbReference>
<dbReference type="PROSITE" id="PS50297">
    <property type="entry name" value="ANK_REP_REGION"/>
    <property type="match status" value="4"/>
</dbReference>
<keyword evidence="1" id="KW-0677">Repeat</keyword>
<dbReference type="Pfam" id="PF00023">
    <property type="entry name" value="Ank"/>
    <property type="match status" value="1"/>
</dbReference>
<comment type="caution">
    <text evidence="5">The sequence shown here is derived from an EMBL/GenBank/DDBJ whole genome shotgun (WGS) entry which is preliminary data.</text>
</comment>
<dbReference type="Gene3D" id="1.25.40.20">
    <property type="entry name" value="Ankyrin repeat-containing domain"/>
    <property type="match status" value="2"/>
</dbReference>
<dbReference type="PANTHER" id="PTHR24198">
    <property type="entry name" value="ANKYRIN REPEAT AND PROTEIN KINASE DOMAIN-CONTAINING PROTEIN"/>
    <property type="match status" value="1"/>
</dbReference>
<dbReference type="PRINTS" id="PR01415">
    <property type="entry name" value="ANKYRIN"/>
</dbReference>
<dbReference type="SMART" id="SM00248">
    <property type="entry name" value="ANK"/>
    <property type="match status" value="7"/>
</dbReference>
<dbReference type="InterPro" id="IPR002110">
    <property type="entry name" value="Ankyrin_rpt"/>
</dbReference>
<evidence type="ECO:0000256" key="2">
    <source>
        <dbReference type="ARBA" id="ARBA00023043"/>
    </source>
</evidence>